<comment type="caution">
    <text evidence="1">The sequence shown here is derived from an EMBL/GenBank/DDBJ whole genome shotgun (WGS) entry which is preliminary data.</text>
</comment>
<dbReference type="EMBL" id="QYRT01000007">
    <property type="protein sequence ID" value="TIH39003.1"/>
    <property type="molecule type" value="Genomic_DNA"/>
</dbReference>
<proteinExistence type="predicted"/>
<accession>A0A4T2C3S5</accession>
<gene>
    <name evidence="1" type="ORF">D4765_05405</name>
</gene>
<organism evidence="1 2">
    <name type="scientific">Subtercola vilae</name>
    <dbReference type="NCBI Taxonomy" id="2056433"/>
    <lineage>
        <taxon>Bacteria</taxon>
        <taxon>Bacillati</taxon>
        <taxon>Actinomycetota</taxon>
        <taxon>Actinomycetes</taxon>
        <taxon>Micrococcales</taxon>
        <taxon>Microbacteriaceae</taxon>
        <taxon>Subtercola</taxon>
    </lineage>
</organism>
<dbReference type="InterPro" id="IPR023214">
    <property type="entry name" value="HAD_sf"/>
</dbReference>
<dbReference type="Proteomes" id="UP000306192">
    <property type="component" value="Unassembled WGS sequence"/>
</dbReference>
<dbReference type="RefSeq" id="WP_136641231.1">
    <property type="nucleotide sequence ID" value="NZ_QYRT01000007.1"/>
</dbReference>
<keyword evidence="1" id="KW-0378">Hydrolase</keyword>
<dbReference type="Gene3D" id="3.40.50.1000">
    <property type="entry name" value="HAD superfamily/HAD-like"/>
    <property type="match status" value="2"/>
</dbReference>
<dbReference type="PIRSF" id="PIRSF030802">
    <property type="entry name" value="UCP030802"/>
    <property type="match status" value="1"/>
</dbReference>
<keyword evidence="2" id="KW-1185">Reference proteome</keyword>
<dbReference type="AlphaFoldDB" id="A0A4T2C3S5"/>
<dbReference type="GO" id="GO:0016787">
    <property type="term" value="F:hydrolase activity"/>
    <property type="evidence" value="ECO:0007669"/>
    <property type="project" value="UniProtKB-KW"/>
</dbReference>
<sequence>MNHEPGPRAPRAVVACDLDRTLIYSPRAFWLDTADADAPRMIVSELYEGVPISFMTRASETLLLQLRATTEFVPVTTRTVAQYRRVRLAGPEPRYAVTTNGGVLLVDGAMDAAWSSAVRRRLAAAAAPLAEVTALLGDATTAPWIARTANAEDLFVYAIVDRDLMPEAWLDDLTAANAARGWTVSVQGRKLYCVPDCVTKGEAMAEVRRRTGASTVLAAGDSLLDAPMLEQADLAFRPAHGELHDAGYVADNLTVTVSRGILAGEELLRLMTASTPTPTPAPHRTGAR</sequence>
<dbReference type="InterPro" id="IPR036412">
    <property type="entry name" value="HAD-like_sf"/>
</dbReference>
<dbReference type="InterPro" id="IPR024197">
    <property type="entry name" value="TPP-like"/>
</dbReference>
<dbReference type="OrthoDB" id="1666512at2"/>
<evidence type="ECO:0000313" key="1">
    <source>
        <dbReference type="EMBL" id="TIH39003.1"/>
    </source>
</evidence>
<evidence type="ECO:0000313" key="2">
    <source>
        <dbReference type="Proteomes" id="UP000306192"/>
    </source>
</evidence>
<dbReference type="SUPFAM" id="SSF56784">
    <property type="entry name" value="HAD-like"/>
    <property type="match status" value="1"/>
</dbReference>
<reference evidence="1 2" key="1">
    <citation type="journal article" date="2019" name="Microorganisms">
        <title>Systematic Affiliation and Genome Analysis of Subtercola vilae DB165(T) with Particular Emphasis on Cold Adaptation of an Isolate from a High-Altitude Cold Volcano Lake.</title>
        <authorList>
            <person name="Villalobos A.S."/>
            <person name="Wiese J."/>
            <person name="Imhoff J.F."/>
            <person name="Dorador C."/>
            <person name="Keller A."/>
            <person name="Hentschel U."/>
        </authorList>
    </citation>
    <scope>NUCLEOTIDE SEQUENCE [LARGE SCALE GENOMIC DNA]</scope>
    <source>
        <strain evidence="1 2">DB165</strain>
    </source>
</reference>
<name>A0A4T2C3S5_9MICO</name>
<protein>
    <submittedName>
        <fullName evidence="1">HAD family hydrolase</fullName>
    </submittedName>
</protein>